<reference evidence="18" key="1">
    <citation type="journal article" date="2019" name="Int. J. Syst. Evol. Microbiol.">
        <title>The Global Catalogue of Microorganisms (GCM) 10K type strain sequencing project: providing services to taxonomists for standard genome sequencing and annotation.</title>
        <authorList>
            <consortium name="The Broad Institute Genomics Platform"/>
            <consortium name="The Broad Institute Genome Sequencing Center for Infectious Disease"/>
            <person name="Wu L."/>
            <person name="Ma J."/>
        </authorList>
    </citation>
    <scope>NUCLEOTIDE SEQUENCE [LARGE SCALE GENOMIC DNA]</scope>
    <source>
        <strain evidence="18">JCM 14331</strain>
    </source>
</reference>
<dbReference type="InterPro" id="IPR039426">
    <property type="entry name" value="TonB-dep_rcpt-like"/>
</dbReference>
<protein>
    <submittedName>
        <fullName evidence="17">TonB-dependent receptor</fullName>
    </submittedName>
</protein>
<feature type="domain" description="TonB-dependent receptor plug" evidence="16">
    <location>
        <begin position="65"/>
        <end position="161"/>
    </location>
</feature>
<dbReference type="InterPro" id="IPR012910">
    <property type="entry name" value="Plug_dom"/>
</dbReference>
<evidence type="ECO:0000313" key="17">
    <source>
        <dbReference type="EMBL" id="GAA0556697.1"/>
    </source>
</evidence>
<dbReference type="Pfam" id="PF07715">
    <property type="entry name" value="Plug"/>
    <property type="match status" value="1"/>
</dbReference>
<comment type="caution">
    <text evidence="17">The sequence shown here is derived from an EMBL/GenBank/DDBJ whole genome shotgun (WGS) entry which is preliminary data.</text>
</comment>
<feature type="domain" description="TonB-dependent receptor-like beta-barrel" evidence="15">
    <location>
        <begin position="294"/>
        <end position="734"/>
    </location>
</feature>
<accession>A0ABP3P1K2</accession>
<evidence type="ECO:0000256" key="14">
    <source>
        <dbReference type="SAM" id="SignalP"/>
    </source>
</evidence>
<evidence type="ECO:0000259" key="15">
    <source>
        <dbReference type="Pfam" id="PF00593"/>
    </source>
</evidence>
<keyword evidence="18" id="KW-1185">Reference proteome</keyword>
<keyword evidence="5 12" id="KW-0812">Transmembrane</keyword>
<organism evidence="17 18">
    <name type="scientific">Rheinheimera aquimaris</name>
    <dbReference type="NCBI Taxonomy" id="412437"/>
    <lineage>
        <taxon>Bacteria</taxon>
        <taxon>Pseudomonadati</taxon>
        <taxon>Pseudomonadota</taxon>
        <taxon>Gammaproteobacteria</taxon>
        <taxon>Chromatiales</taxon>
        <taxon>Chromatiaceae</taxon>
        <taxon>Rheinheimera</taxon>
    </lineage>
</organism>
<dbReference type="Proteomes" id="UP001501169">
    <property type="component" value="Unassembled WGS sequence"/>
</dbReference>
<evidence type="ECO:0000256" key="13">
    <source>
        <dbReference type="RuleBase" id="RU003357"/>
    </source>
</evidence>
<keyword evidence="17" id="KW-0675">Receptor</keyword>
<evidence type="ECO:0000256" key="11">
    <source>
        <dbReference type="ARBA" id="ARBA00023237"/>
    </source>
</evidence>
<keyword evidence="4" id="KW-0410">Iron transport</keyword>
<evidence type="ECO:0000256" key="3">
    <source>
        <dbReference type="ARBA" id="ARBA00022452"/>
    </source>
</evidence>
<keyword evidence="2 12" id="KW-0813">Transport</keyword>
<dbReference type="RefSeq" id="WP_226767674.1">
    <property type="nucleotide sequence ID" value="NZ_BAAAEO010000004.1"/>
</dbReference>
<dbReference type="InterPro" id="IPR037066">
    <property type="entry name" value="Plug_dom_sf"/>
</dbReference>
<keyword evidence="7" id="KW-0408">Iron</keyword>
<dbReference type="EMBL" id="BAAAEO010000004">
    <property type="protein sequence ID" value="GAA0556697.1"/>
    <property type="molecule type" value="Genomic_DNA"/>
</dbReference>
<feature type="signal peptide" evidence="14">
    <location>
        <begin position="1"/>
        <end position="23"/>
    </location>
</feature>
<keyword evidence="11 12" id="KW-0998">Cell outer membrane</keyword>
<keyword evidence="8" id="KW-0406">Ion transport</keyword>
<dbReference type="SUPFAM" id="SSF56935">
    <property type="entry name" value="Porins"/>
    <property type="match status" value="1"/>
</dbReference>
<evidence type="ECO:0000256" key="7">
    <source>
        <dbReference type="ARBA" id="ARBA00023004"/>
    </source>
</evidence>
<gene>
    <name evidence="17" type="ORF">GCM10009098_25710</name>
</gene>
<dbReference type="Gene3D" id="2.40.170.20">
    <property type="entry name" value="TonB-dependent receptor, beta-barrel domain"/>
    <property type="match status" value="1"/>
</dbReference>
<dbReference type="Pfam" id="PF00593">
    <property type="entry name" value="TonB_dep_Rec_b-barrel"/>
    <property type="match status" value="1"/>
</dbReference>
<sequence>MRHFRLKATTLAIAGILSAPLLAQQSNANENISNESDIEVLSVVGKRVSYANNSTDSNSKQLQPAIGNVLDLVDALPGVNVGQGDAFGGDDYTTTISLRGFVIDRADQQLGITVDGVPNGGSAYAGGSKANRYLDSENTQYVEVGQGSADIASASLDALGGTLNFVSNNPLADKGAKAAYSSGSNNTRRYFARFDTGLLFDHTTAYFSLSDSFANRWIGSGSNGATERLHAEAKSITELDKVRITARLSYDDANEDNYDYRSLEQFRQNPHWDGLTSAWTGDPDIDQNFAEAWSTLRENTLLYVKTEFDITEQLEADITPYLHWQNGRGDWLPPYQVYAVDSNGQLISKGNGTERITYNYIDANGRPVLGSPEDSSALTRVSSYRHTHYEKQRYGVTANLQWTLAQHQIRAGIWLEQQERSQIRDWHKVIDPKVYHYFDQTPYWVQFDDDYDQDVVKYYLQDQISFGDLQLNLGLQQYLIDISRTDNFDASNNGKLDSDSDLLPSLGLVYRLTDTLEAFAGYSENFKAIPDTILNTAGQDFAQLEAETAENYELGIRYFGETLNLSATYYSIDFNNRITLLAYEEIDDLPDYLTELDGTFVNVGGVESEGFEASLDWRFAQNWSLTSSLTLNSSEYSDTINGYRAGDKVAAIPEQMLASALHYNDGHYRAGISAKYTGEYYGAAKRSTSGDVSVWNRDDIPSSVIWNAYFGYQHDLGNNAMFRSADLALTLNNITDKAYISGGQEGAYLLGADRTVSFSVALSF</sequence>
<evidence type="ECO:0000256" key="5">
    <source>
        <dbReference type="ARBA" id="ARBA00022692"/>
    </source>
</evidence>
<comment type="subcellular location">
    <subcellularLocation>
        <location evidence="1 12">Cell outer membrane</location>
        <topology evidence="1 12">Multi-pass membrane protein</topology>
    </subcellularLocation>
</comment>
<evidence type="ECO:0000256" key="6">
    <source>
        <dbReference type="ARBA" id="ARBA00022729"/>
    </source>
</evidence>
<keyword evidence="3 12" id="KW-1134">Transmembrane beta strand</keyword>
<evidence type="ECO:0000256" key="1">
    <source>
        <dbReference type="ARBA" id="ARBA00004571"/>
    </source>
</evidence>
<feature type="chain" id="PRO_5045747194" evidence="14">
    <location>
        <begin position="24"/>
        <end position="764"/>
    </location>
</feature>
<dbReference type="PROSITE" id="PS52016">
    <property type="entry name" value="TONB_DEPENDENT_REC_3"/>
    <property type="match status" value="1"/>
</dbReference>
<dbReference type="InterPro" id="IPR036942">
    <property type="entry name" value="Beta-barrel_TonB_sf"/>
</dbReference>
<name>A0ABP3P1K2_9GAMM</name>
<evidence type="ECO:0000256" key="4">
    <source>
        <dbReference type="ARBA" id="ARBA00022496"/>
    </source>
</evidence>
<dbReference type="PANTHER" id="PTHR32552">
    <property type="entry name" value="FERRICHROME IRON RECEPTOR-RELATED"/>
    <property type="match status" value="1"/>
</dbReference>
<evidence type="ECO:0000259" key="16">
    <source>
        <dbReference type="Pfam" id="PF07715"/>
    </source>
</evidence>
<evidence type="ECO:0000313" key="18">
    <source>
        <dbReference type="Proteomes" id="UP001501169"/>
    </source>
</evidence>
<proteinExistence type="inferred from homology"/>
<evidence type="ECO:0000256" key="2">
    <source>
        <dbReference type="ARBA" id="ARBA00022448"/>
    </source>
</evidence>
<comment type="similarity">
    <text evidence="12 13">Belongs to the TonB-dependent receptor family.</text>
</comment>
<evidence type="ECO:0000256" key="8">
    <source>
        <dbReference type="ARBA" id="ARBA00023065"/>
    </source>
</evidence>
<evidence type="ECO:0000256" key="9">
    <source>
        <dbReference type="ARBA" id="ARBA00023077"/>
    </source>
</evidence>
<dbReference type="Gene3D" id="2.170.130.10">
    <property type="entry name" value="TonB-dependent receptor, plug domain"/>
    <property type="match status" value="1"/>
</dbReference>
<evidence type="ECO:0000256" key="12">
    <source>
        <dbReference type="PROSITE-ProRule" id="PRU01360"/>
    </source>
</evidence>
<keyword evidence="10 12" id="KW-0472">Membrane</keyword>
<dbReference type="InterPro" id="IPR000531">
    <property type="entry name" value="Beta-barrel_TonB"/>
</dbReference>
<evidence type="ECO:0000256" key="10">
    <source>
        <dbReference type="ARBA" id="ARBA00023136"/>
    </source>
</evidence>
<dbReference type="PANTHER" id="PTHR32552:SF89">
    <property type="entry name" value="CATECHOLATE SIDEROPHORE RECEPTOR FIU"/>
    <property type="match status" value="1"/>
</dbReference>
<keyword evidence="6 14" id="KW-0732">Signal</keyword>
<keyword evidence="9 13" id="KW-0798">TonB box</keyword>